<accession>A0A0E9U3I9</accession>
<reference evidence="1" key="2">
    <citation type="journal article" date="2015" name="Fish Shellfish Immunol.">
        <title>Early steps in the European eel (Anguilla anguilla)-Vibrio vulnificus interaction in the gills: Role of the RtxA13 toxin.</title>
        <authorList>
            <person name="Callol A."/>
            <person name="Pajuelo D."/>
            <person name="Ebbesson L."/>
            <person name="Teles M."/>
            <person name="MacKenzie S."/>
            <person name="Amaro C."/>
        </authorList>
    </citation>
    <scope>NUCLEOTIDE SEQUENCE</scope>
</reference>
<protein>
    <submittedName>
        <fullName evidence="1">Uncharacterized protein</fullName>
    </submittedName>
</protein>
<name>A0A0E9U3I9_ANGAN</name>
<evidence type="ECO:0000313" key="1">
    <source>
        <dbReference type="EMBL" id="JAH60297.1"/>
    </source>
</evidence>
<reference evidence="1" key="1">
    <citation type="submission" date="2014-11" db="EMBL/GenBank/DDBJ databases">
        <authorList>
            <person name="Amaro Gonzalez C."/>
        </authorList>
    </citation>
    <scope>NUCLEOTIDE SEQUENCE</scope>
</reference>
<organism evidence="1">
    <name type="scientific">Anguilla anguilla</name>
    <name type="common">European freshwater eel</name>
    <name type="synonym">Muraena anguilla</name>
    <dbReference type="NCBI Taxonomy" id="7936"/>
    <lineage>
        <taxon>Eukaryota</taxon>
        <taxon>Metazoa</taxon>
        <taxon>Chordata</taxon>
        <taxon>Craniata</taxon>
        <taxon>Vertebrata</taxon>
        <taxon>Euteleostomi</taxon>
        <taxon>Actinopterygii</taxon>
        <taxon>Neopterygii</taxon>
        <taxon>Teleostei</taxon>
        <taxon>Anguilliformes</taxon>
        <taxon>Anguillidae</taxon>
        <taxon>Anguilla</taxon>
    </lineage>
</organism>
<proteinExistence type="predicted"/>
<dbReference type="AlphaFoldDB" id="A0A0E9U3I9"/>
<sequence>MKLSYQLSSISNFSVLSGLKYFVIVDRPRLLSIYFFFSSNF</sequence>
<dbReference type="EMBL" id="GBXM01048280">
    <property type="protein sequence ID" value="JAH60297.1"/>
    <property type="molecule type" value="Transcribed_RNA"/>
</dbReference>